<evidence type="ECO:0000313" key="1">
    <source>
        <dbReference type="EMBL" id="SEG60938.1"/>
    </source>
</evidence>
<name>A0A1H6BJM6_9ACTN</name>
<accession>A0A1H6BJM6</accession>
<dbReference type="Proteomes" id="UP000236723">
    <property type="component" value="Unassembled WGS sequence"/>
</dbReference>
<proteinExistence type="predicted"/>
<evidence type="ECO:0000313" key="2">
    <source>
        <dbReference type="Proteomes" id="UP000236723"/>
    </source>
</evidence>
<gene>
    <name evidence="1" type="ORF">SAMN04489712_107169</name>
</gene>
<organism evidence="1 2">
    <name type="scientific">Thermomonospora echinospora</name>
    <dbReference type="NCBI Taxonomy" id="1992"/>
    <lineage>
        <taxon>Bacteria</taxon>
        <taxon>Bacillati</taxon>
        <taxon>Actinomycetota</taxon>
        <taxon>Actinomycetes</taxon>
        <taxon>Streptosporangiales</taxon>
        <taxon>Thermomonosporaceae</taxon>
        <taxon>Thermomonospora</taxon>
    </lineage>
</organism>
<reference evidence="2" key="1">
    <citation type="submission" date="2016-10" db="EMBL/GenBank/DDBJ databases">
        <authorList>
            <person name="Varghese N."/>
            <person name="Submissions S."/>
        </authorList>
    </citation>
    <scope>NUCLEOTIDE SEQUENCE [LARGE SCALE GENOMIC DNA]</scope>
    <source>
        <strain evidence="2">DSM 43163</strain>
    </source>
</reference>
<dbReference type="RefSeq" id="WP_160147034.1">
    <property type="nucleotide sequence ID" value="NZ_FNVO01000007.1"/>
</dbReference>
<keyword evidence="2" id="KW-1185">Reference proteome</keyword>
<protein>
    <submittedName>
        <fullName evidence="1">Uncharacterized protein</fullName>
    </submittedName>
</protein>
<dbReference type="EMBL" id="FNVO01000007">
    <property type="protein sequence ID" value="SEG60938.1"/>
    <property type="molecule type" value="Genomic_DNA"/>
</dbReference>
<dbReference type="AlphaFoldDB" id="A0A1H6BJM6"/>
<sequence>MLATVRVGVEEEGYARLREFADRVAVLLRTVRAGDPVTRTRRAPDP</sequence>